<dbReference type="PANTHER" id="PTHR11439">
    <property type="entry name" value="GAG-POL-RELATED RETROTRANSPOSON"/>
    <property type="match status" value="1"/>
</dbReference>
<evidence type="ECO:0000259" key="1">
    <source>
        <dbReference type="Pfam" id="PF07727"/>
    </source>
</evidence>
<evidence type="ECO:0000313" key="4">
    <source>
        <dbReference type="Proteomes" id="UP001151760"/>
    </source>
</evidence>
<dbReference type="Pfam" id="PF25597">
    <property type="entry name" value="SH3_retrovirus"/>
    <property type="match status" value="1"/>
</dbReference>
<accession>A0ABQ4Z852</accession>
<reference evidence="3" key="2">
    <citation type="submission" date="2022-01" db="EMBL/GenBank/DDBJ databases">
        <authorList>
            <person name="Yamashiro T."/>
            <person name="Shiraishi A."/>
            <person name="Satake H."/>
            <person name="Nakayama K."/>
        </authorList>
    </citation>
    <scope>NUCLEOTIDE SEQUENCE</scope>
</reference>
<dbReference type="EMBL" id="BQNB010011026">
    <property type="protein sequence ID" value="GJS85113.1"/>
    <property type="molecule type" value="Genomic_DNA"/>
</dbReference>
<dbReference type="Proteomes" id="UP001151760">
    <property type="component" value="Unassembled WGS sequence"/>
</dbReference>
<dbReference type="Gene3D" id="3.30.420.10">
    <property type="entry name" value="Ribonuclease H-like superfamily/Ribonuclease H"/>
    <property type="match status" value="1"/>
</dbReference>
<dbReference type="PANTHER" id="PTHR11439:SF495">
    <property type="entry name" value="REVERSE TRANSCRIPTASE, RNA-DEPENDENT DNA POLYMERASE-RELATED"/>
    <property type="match status" value="1"/>
</dbReference>
<protein>
    <submittedName>
        <fullName evidence="3">Retrovirus-related pol polyprotein from transposon TNT 1-94</fullName>
    </submittedName>
</protein>
<gene>
    <name evidence="3" type="ORF">Tco_0751654</name>
</gene>
<dbReference type="Pfam" id="PF07727">
    <property type="entry name" value="RVT_2"/>
    <property type="match status" value="1"/>
</dbReference>
<evidence type="ECO:0000259" key="2">
    <source>
        <dbReference type="Pfam" id="PF25597"/>
    </source>
</evidence>
<feature type="domain" description="Retroviral polymerase SH3-like" evidence="2">
    <location>
        <begin position="62"/>
        <end position="107"/>
    </location>
</feature>
<organism evidence="3 4">
    <name type="scientific">Tanacetum coccineum</name>
    <dbReference type="NCBI Taxonomy" id="301880"/>
    <lineage>
        <taxon>Eukaryota</taxon>
        <taxon>Viridiplantae</taxon>
        <taxon>Streptophyta</taxon>
        <taxon>Embryophyta</taxon>
        <taxon>Tracheophyta</taxon>
        <taxon>Spermatophyta</taxon>
        <taxon>Magnoliopsida</taxon>
        <taxon>eudicotyledons</taxon>
        <taxon>Gunneridae</taxon>
        <taxon>Pentapetalae</taxon>
        <taxon>asterids</taxon>
        <taxon>campanulids</taxon>
        <taxon>Asterales</taxon>
        <taxon>Asteraceae</taxon>
        <taxon>Asteroideae</taxon>
        <taxon>Anthemideae</taxon>
        <taxon>Anthemidinae</taxon>
        <taxon>Tanacetum</taxon>
    </lineage>
</organism>
<dbReference type="SUPFAM" id="SSF53098">
    <property type="entry name" value="Ribonuclease H-like"/>
    <property type="match status" value="1"/>
</dbReference>
<dbReference type="InterPro" id="IPR057670">
    <property type="entry name" value="SH3_retrovirus"/>
</dbReference>
<proteinExistence type="predicted"/>
<dbReference type="CDD" id="cd09272">
    <property type="entry name" value="RNase_HI_RT_Ty1"/>
    <property type="match status" value="1"/>
</dbReference>
<dbReference type="InterPro" id="IPR036397">
    <property type="entry name" value="RNaseH_sf"/>
</dbReference>
<feature type="domain" description="Reverse transcriptase Ty1/copia-type" evidence="1">
    <location>
        <begin position="300"/>
        <end position="368"/>
    </location>
</feature>
<reference evidence="3" key="1">
    <citation type="journal article" date="2022" name="Int. J. Mol. Sci.">
        <title>Draft Genome of Tanacetum Coccineum: Genomic Comparison of Closely Related Tanacetum-Family Plants.</title>
        <authorList>
            <person name="Yamashiro T."/>
            <person name="Shiraishi A."/>
            <person name="Nakayama K."/>
            <person name="Satake H."/>
        </authorList>
    </citation>
    <scope>NUCLEOTIDE SEQUENCE</scope>
</reference>
<dbReference type="InterPro" id="IPR013103">
    <property type="entry name" value="RVT_2"/>
</dbReference>
<comment type="caution">
    <text evidence="3">The sequence shown here is derived from an EMBL/GenBank/DDBJ whole genome shotgun (WGS) entry which is preliminary data.</text>
</comment>
<sequence length="607" mass="69027">MNQSCEDKEIKREFSVARTPQQNGVAERKNRTLIEVARTMLADSKLPTTFWAEAINTACYVQNRLDGKVDEGFFVGYSVNSKAFRVFNSRTRIVKETLHITFLENKPNVARSGPEWLFDIDTLTKSMNYKPVVTGNQSNANAGTKACDDACKARVETMHGKDYILLLLGLRSTILFYKVPSTEEPRVNQEKDANINITNNINTVSLTVNVAGIEDNVVDENIVYGCVDDPNMPNLEEICLEPKKVIQALTDPSWIEAMQDELLQNKKDERGIVVRNKARLVAQGYTQEEGIEYDAVFDLSAFLYGKIEEEIYIYQPPGFEDPKFPDRVYKIEKALYGLHQAPKAWPDIMFVVCACARFQVTPKVSHLHVVKRIFRYLKGQPKLGLWYVKDSPFDLEPYTNSDYAGASLDKKSIIGGCQFLGSRLISWICKKQTMMANSITKAEYVATLNCCVQIIHKGWLKWNATTVEDRIEVKTANSKVNVVAHYLVLLSINKSTENADFDEIVDFINANPIRYALIISPAIYVSYIEQFWSIVKTKIVNNETQIRAKVDGKTIVITESSVRRDLHFNDEDGIACLTSTEIFENLQLMRYEKLSDKLTFYKSNFSP</sequence>
<keyword evidence="4" id="KW-1185">Reference proteome</keyword>
<name>A0ABQ4Z852_9ASTR</name>
<evidence type="ECO:0000313" key="3">
    <source>
        <dbReference type="EMBL" id="GJS85113.1"/>
    </source>
</evidence>
<dbReference type="InterPro" id="IPR012337">
    <property type="entry name" value="RNaseH-like_sf"/>
</dbReference>